<dbReference type="PANTHER" id="PTHR43326">
    <property type="entry name" value="METHIONYL-TRNA SYNTHETASE"/>
    <property type="match status" value="1"/>
</dbReference>
<dbReference type="InterPro" id="IPR014729">
    <property type="entry name" value="Rossmann-like_a/b/a_fold"/>
</dbReference>
<dbReference type="OrthoDB" id="24670at2759"/>
<dbReference type="InterPro" id="IPR015413">
    <property type="entry name" value="Methionyl/Leucyl_tRNA_Synth"/>
</dbReference>
<evidence type="ECO:0000256" key="5">
    <source>
        <dbReference type="ARBA" id="ARBA00022917"/>
    </source>
</evidence>
<evidence type="ECO:0000259" key="8">
    <source>
        <dbReference type="Pfam" id="PF09334"/>
    </source>
</evidence>
<dbReference type="NCBIfam" id="TIGR00398">
    <property type="entry name" value="metG"/>
    <property type="match status" value="1"/>
</dbReference>
<dbReference type="GO" id="GO:0005524">
    <property type="term" value="F:ATP binding"/>
    <property type="evidence" value="ECO:0007669"/>
    <property type="project" value="UniProtKB-KW"/>
</dbReference>
<feature type="domain" description="Methionyl/Leucyl tRNA synthetase" evidence="8">
    <location>
        <begin position="46"/>
        <end position="403"/>
    </location>
</feature>
<evidence type="ECO:0000256" key="4">
    <source>
        <dbReference type="ARBA" id="ARBA00022840"/>
    </source>
</evidence>
<evidence type="ECO:0000313" key="10">
    <source>
        <dbReference type="Proteomes" id="UP000039865"/>
    </source>
</evidence>
<dbReference type="InterPro" id="IPR023457">
    <property type="entry name" value="Met-tRNA_synth_2"/>
</dbReference>
<evidence type="ECO:0000256" key="2">
    <source>
        <dbReference type="ARBA" id="ARBA00022598"/>
    </source>
</evidence>
<dbReference type="AlphaFoldDB" id="A0A078AFH7"/>
<dbReference type="GO" id="GO:0006431">
    <property type="term" value="P:methionyl-tRNA aminoacylation"/>
    <property type="evidence" value="ECO:0007669"/>
    <property type="project" value="InterPro"/>
</dbReference>
<dbReference type="SUPFAM" id="SSF47323">
    <property type="entry name" value="Anticodon-binding domain of a subclass of class I aminoacyl-tRNA synthetases"/>
    <property type="match status" value="1"/>
</dbReference>
<dbReference type="Proteomes" id="UP000039865">
    <property type="component" value="Unassembled WGS sequence"/>
</dbReference>
<organism evidence="9 10">
    <name type="scientific">Stylonychia lemnae</name>
    <name type="common">Ciliate</name>
    <dbReference type="NCBI Taxonomy" id="5949"/>
    <lineage>
        <taxon>Eukaryota</taxon>
        <taxon>Sar</taxon>
        <taxon>Alveolata</taxon>
        <taxon>Ciliophora</taxon>
        <taxon>Intramacronucleata</taxon>
        <taxon>Spirotrichea</taxon>
        <taxon>Stichotrichia</taxon>
        <taxon>Sporadotrichida</taxon>
        <taxon>Oxytrichidae</taxon>
        <taxon>Stylonychinae</taxon>
        <taxon>Stylonychia</taxon>
    </lineage>
</organism>
<gene>
    <name evidence="9" type="primary">Contig1507.g1648</name>
    <name evidence="9" type="ORF">STYLEM_10005</name>
</gene>
<dbReference type="EMBL" id="CCKQ01009503">
    <property type="protein sequence ID" value="CDW80999.1"/>
    <property type="molecule type" value="Genomic_DNA"/>
</dbReference>
<sequence>MQAIKKQLTLQLKRNQLFYQQNRYIASQHRQFHNSSLNQSDEIRKIVTSPIFYVNATPHIGHLYTAILCDAITRYHKLNGEQVLFSTGTDEHGQKVQKKAIEAGIDPKKFCDKNSDQFKSLFTLAQIDYDRFIRTTDTDHKVAVWDFWNRLKDRGYIVEGVHEGYYSVNDESFISEKDLKADQSGGFTTETGEKLEFISEKNYIFDIDSRLKKVIESWIKDAIIKPDHIRNKLLDELHTRKSDISVSRPTSRISWGLKVPNDGSQTIYVWLDALVNYLTVLGYPQNMRQNGKEIGEMIHVVGKDIAKFHCIYWPAFLAADDLPLPKKIINHGHWLKNNMKMSKSIGNVIDPYEILKSYGSNSVRSYFLSQGPQSKDRNFEMNDLIDHHNQIICDQYLNLLQRISGKKILKNRTQLQPLNDEQIQYIGVSFESSINELSDQVIKHFEEYDFVSAFTIIEQILYLGNHLLAENQFWNIKENEQIEALLFTTFEILRVSSILLQPYIPQLASGMLDVQNIQDRALINAKVNLKREINLNMLAKEKVYLAKVEPQQTQPQQKNRK</sequence>
<dbReference type="FunCoup" id="A0A078AFH7">
    <property type="interactions" value="244"/>
</dbReference>
<dbReference type="Pfam" id="PF09334">
    <property type="entry name" value="tRNA-synt_1g"/>
    <property type="match status" value="1"/>
</dbReference>
<dbReference type="InterPro" id="IPR014758">
    <property type="entry name" value="Met-tRNA_synth"/>
</dbReference>
<protein>
    <recommendedName>
        <fullName evidence="1">methionine--tRNA ligase</fullName>
        <ecNumber evidence="1">6.1.1.10</ecNumber>
    </recommendedName>
</protein>
<dbReference type="GO" id="GO:0004825">
    <property type="term" value="F:methionine-tRNA ligase activity"/>
    <property type="evidence" value="ECO:0007669"/>
    <property type="project" value="UniProtKB-EC"/>
</dbReference>
<dbReference type="CDD" id="cd00814">
    <property type="entry name" value="MetRS_core"/>
    <property type="match status" value="1"/>
</dbReference>
<keyword evidence="3 7" id="KW-0547">Nucleotide-binding</keyword>
<name>A0A078AFH7_STYLE</name>
<keyword evidence="6 7" id="KW-0030">Aminoacyl-tRNA synthetase</keyword>
<evidence type="ECO:0000313" key="9">
    <source>
        <dbReference type="EMBL" id="CDW80999.1"/>
    </source>
</evidence>
<evidence type="ECO:0000256" key="7">
    <source>
        <dbReference type="RuleBase" id="RU363039"/>
    </source>
</evidence>
<dbReference type="InParanoid" id="A0A078AFH7"/>
<dbReference type="SUPFAM" id="SSF52374">
    <property type="entry name" value="Nucleotidylyl transferase"/>
    <property type="match status" value="1"/>
</dbReference>
<dbReference type="Gene3D" id="2.170.220.10">
    <property type="match status" value="1"/>
</dbReference>
<evidence type="ECO:0000256" key="3">
    <source>
        <dbReference type="ARBA" id="ARBA00022741"/>
    </source>
</evidence>
<proteinExistence type="inferred from homology"/>
<dbReference type="PRINTS" id="PR01041">
    <property type="entry name" value="TRNASYNTHMET"/>
</dbReference>
<accession>A0A078AFH7</accession>
<dbReference type="Gene3D" id="1.10.730.10">
    <property type="entry name" value="Isoleucyl-tRNA Synthetase, Domain 1"/>
    <property type="match status" value="1"/>
</dbReference>
<dbReference type="PANTHER" id="PTHR43326:SF1">
    <property type="entry name" value="METHIONINE--TRNA LIGASE, MITOCHONDRIAL"/>
    <property type="match status" value="1"/>
</dbReference>
<evidence type="ECO:0000256" key="6">
    <source>
        <dbReference type="ARBA" id="ARBA00023146"/>
    </source>
</evidence>
<dbReference type="InterPro" id="IPR033911">
    <property type="entry name" value="MetRS_core"/>
</dbReference>
<dbReference type="OMA" id="MDTQAFC"/>
<dbReference type="EC" id="6.1.1.10" evidence="1"/>
<reference evidence="9 10" key="1">
    <citation type="submission" date="2014-06" db="EMBL/GenBank/DDBJ databases">
        <authorList>
            <person name="Swart Estienne"/>
        </authorList>
    </citation>
    <scope>NUCLEOTIDE SEQUENCE [LARGE SCALE GENOMIC DNA]</scope>
    <source>
        <strain evidence="9 10">130c</strain>
    </source>
</reference>
<evidence type="ECO:0000256" key="1">
    <source>
        <dbReference type="ARBA" id="ARBA00012838"/>
    </source>
</evidence>
<keyword evidence="4 7" id="KW-0067">ATP-binding</keyword>
<dbReference type="Gene3D" id="3.40.50.620">
    <property type="entry name" value="HUPs"/>
    <property type="match status" value="1"/>
</dbReference>
<comment type="similarity">
    <text evidence="7">Belongs to the class-I aminoacyl-tRNA synthetase family.</text>
</comment>
<dbReference type="InterPro" id="IPR009080">
    <property type="entry name" value="tRNAsynth_Ia_anticodon-bd"/>
</dbReference>
<keyword evidence="2 7" id="KW-0436">Ligase</keyword>
<keyword evidence="5 7" id="KW-0648">Protein biosynthesis</keyword>
<keyword evidence="10" id="KW-1185">Reference proteome</keyword>